<sequence>MAYLGLAACLLFSSKLREYGPLILTLSSGIIFTTLCCEWLYAIHKEYGYLALRNICFQILSLILLLTYVKDESDLLLYAWTTVAGSAGANLINFLRLRKYFTWRFSWQKHLLPILVLFANSLVDLLYVRADVAQLGVMTSDYYVGLYSVTFGVYVAGQFGAQGHLNPAVTIGFAAFGFFPWSQVMPYLLGQFLGAFVGAALVILHYYPHFKATKADESNSVGIFATGPAINNPVFNFLSETIATFVFLFTLLNLGNFTQGLKPLIVGFLIMVVGQALGSTTGFALNPARDFSPRLAYAILPVPNKGGANWAYAWVPVLGTIAGGLLASGLQALLK</sequence>
<dbReference type="InterPro" id="IPR050363">
    <property type="entry name" value="MIP/Aquaporin"/>
</dbReference>
<feature type="transmembrane region" description="Helical" evidence="8">
    <location>
        <begin position="311"/>
        <end position="334"/>
    </location>
</feature>
<evidence type="ECO:0000256" key="1">
    <source>
        <dbReference type="ARBA" id="ARBA00004141"/>
    </source>
</evidence>
<comment type="caution">
    <text evidence="9">The sequence shown here is derived from an EMBL/GenBank/DDBJ whole genome shotgun (WGS) entry which is preliminary data.</text>
</comment>
<evidence type="ECO:0000256" key="8">
    <source>
        <dbReference type="SAM" id="Phobius"/>
    </source>
</evidence>
<evidence type="ECO:0000313" key="9">
    <source>
        <dbReference type="EMBL" id="GMB87323.1"/>
    </source>
</evidence>
<dbReference type="SUPFAM" id="SSF81338">
    <property type="entry name" value="Aquaporin-like"/>
    <property type="match status" value="1"/>
</dbReference>
<evidence type="ECO:0000256" key="7">
    <source>
        <dbReference type="RuleBase" id="RU000477"/>
    </source>
</evidence>
<accession>A0AAV5PGQ4</accession>
<dbReference type="GO" id="GO:0005886">
    <property type="term" value="C:plasma membrane"/>
    <property type="evidence" value="ECO:0007669"/>
    <property type="project" value="TreeGrafter"/>
</dbReference>
<proteinExistence type="inferred from homology"/>
<feature type="transmembrane region" description="Helical" evidence="8">
    <location>
        <begin position="75"/>
        <end position="95"/>
    </location>
</feature>
<dbReference type="PROSITE" id="PS00221">
    <property type="entry name" value="MIP"/>
    <property type="match status" value="1"/>
</dbReference>
<evidence type="ECO:0000256" key="6">
    <source>
        <dbReference type="ARBA" id="ARBA00023136"/>
    </source>
</evidence>
<evidence type="ECO:0008006" key="11">
    <source>
        <dbReference type="Google" id="ProtNLM"/>
    </source>
</evidence>
<gene>
    <name evidence="9" type="ORF">ME0900_16970</name>
</gene>
<dbReference type="GO" id="GO:0015254">
    <property type="term" value="F:glycerol channel activity"/>
    <property type="evidence" value="ECO:0007669"/>
    <property type="project" value="TreeGrafter"/>
</dbReference>
<dbReference type="PANTHER" id="PTHR43829:SF9">
    <property type="entry name" value="AQUAPORIN-9"/>
    <property type="match status" value="1"/>
</dbReference>
<reference evidence="9" key="1">
    <citation type="submission" date="2023-04" db="EMBL/GenBank/DDBJ databases">
        <title>Draft genome sequences of Lactobacillus delbrueckii subsp. bulgaricus ME-900 and ME-901 with improved acid tolerance.</title>
        <authorList>
            <person name="Ishida T."/>
            <person name="Yamamoto E."/>
            <person name="Koizumi A."/>
            <person name="Fujiwara S."/>
            <person name="Makino S."/>
            <person name="Kano H."/>
            <person name="Kimura K."/>
        </authorList>
    </citation>
    <scope>NUCLEOTIDE SEQUENCE</scope>
    <source>
        <strain evidence="9">ME-900</strain>
    </source>
</reference>
<feature type="transmembrane region" description="Helical" evidence="8">
    <location>
        <begin position="26"/>
        <end position="43"/>
    </location>
</feature>
<evidence type="ECO:0000256" key="4">
    <source>
        <dbReference type="ARBA" id="ARBA00022692"/>
    </source>
</evidence>
<feature type="transmembrane region" description="Helical" evidence="8">
    <location>
        <begin position="142"/>
        <end position="161"/>
    </location>
</feature>
<name>A0AAV5PGQ4_LACDE</name>
<keyword evidence="3 7" id="KW-0813">Transport</keyword>
<evidence type="ECO:0000313" key="10">
    <source>
        <dbReference type="Proteomes" id="UP001165243"/>
    </source>
</evidence>
<protein>
    <recommendedName>
        <fullName evidence="11">Glycerol uptake facilitator protein</fullName>
    </recommendedName>
</protein>
<keyword evidence="6 8" id="KW-0472">Membrane</keyword>
<dbReference type="Gene3D" id="1.20.1080.10">
    <property type="entry name" value="Glycerol uptake facilitator protein"/>
    <property type="match status" value="1"/>
</dbReference>
<dbReference type="Proteomes" id="UP001165243">
    <property type="component" value="Unassembled WGS sequence"/>
</dbReference>
<dbReference type="InterPro" id="IPR023271">
    <property type="entry name" value="Aquaporin-like"/>
</dbReference>
<feature type="transmembrane region" description="Helical" evidence="8">
    <location>
        <begin position="50"/>
        <end position="69"/>
    </location>
</feature>
<evidence type="ECO:0000256" key="2">
    <source>
        <dbReference type="ARBA" id="ARBA00006175"/>
    </source>
</evidence>
<keyword evidence="5 8" id="KW-1133">Transmembrane helix</keyword>
<dbReference type="Pfam" id="PF00230">
    <property type="entry name" value="MIP"/>
    <property type="match status" value="1"/>
</dbReference>
<evidence type="ECO:0000256" key="3">
    <source>
        <dbReference type="ARBA" id="ARBA00022448"/>
    </source>
</evidence>
<feature type="transmembrane region" description="Helical" evidence="8">
    <location>
        <begin position="264"/>
        <end position="285"/>
    </location>
</feature>
<dbReference type="PANTHER" id="PTHR43829">
    <property type="entry name" value="AQUAPORIN OR AQUAGLYCEROPORIN RELATED"/>
    <property type="match status" value="1"/>
</dbReference>
<organism evidence="9 10">
    <name type="scientific">Lactobacillus delbrueckii subsp. bulgaricus</name>
    <dbReference type="NCBI Taxonomy" id="1585"/>
    <lineage>
        <taxon>Bacteria</taxon>
        <taxon>Bacillati</taxon>
        <taxon>Bacillota</taxon>
        <taxon>Bacilli</taxon>
        <taxon>Lactobacillales</taxon>
        <taxon>Lactobacillaceae</taxon>
        <taxon>Lactobacillus</taxon>
    </lineage>
</organism>
<dbReference type="InterPro" id="IPR022357">
    <property type="entry name" value="MIP_CS"/>
</dbReference>
<dbReference type="PRINTS" id="PR00783">
    <property type="entry name" value="MINTRINSICP"/>
</dbReference>
<comment type="similarity">
    <text evidence="2 7">Belongs to the MIP/aquaporin (TC 1.A.8) family.</text>
</comment>
<feature type="transmembrane region" description="Helical" evidence="8">
    <location>
        <begin position="111"/>
        <end position="130"/>
    </location>
</feature>
<feature type="transmembrane region" description="Helical" evidence="8">
    <location>
        <begin position="234"/>
        <end position="252"/>
    </location>
</feature>
<evidence type="ECO:0000256" key="5">
    <source>
        <dbReference type="ARBA" id="ARBA00022989"/>
    </source>
</evidence>
<dbReference type="InterPro" id="IPR000425">
    <property type="entry name" value="MIP"/>
</dbReference>
<feature type="transmembrane region" description="Helical" evidence="8">
    <location>
        <begin position="187"/>
        <end position="207"/>
    </location>
</feature>
<keyword evidence="4 7" id="KW-0812">Transmembrane</keyword>
<dbReference type="EMBL" id="BSWK01000033">
    <property type="protein sequence ID" value="GMB87323.1"/>
    <property type="molecule type" value="Genomic_DNA"/>
</dbReference>
<comment type="subcellular location">
    <subcellularLocation>
        <location evidence="1">Membrane</location>
        <topology evidence="1">Multi-pass membrane protein</topology>
    </subcellularLocation>
</comment>
<dbReference type="AlphaFoldDB" id="A0AAV5PGQ4"/>